<dbReference type="EMBL" id="JBHSXX010000001">
    <property type="protein sequence ID" value="MFC6869499.1"/>
    <property type="molecule type" value="Genomic_DNA"/>
</dbReference>
<feature type="transmembrane region" description="Helical" evidence="1">
    <location>
        <begin position="84"/>
        <end position="102"/>
    </location>
</feature>
<feature type="transmembrane region" description="Helical" evidence="1">
    <location>
        <begin position="170"/>
        <end position="188"/>
    </location>
</feature>
<sequence length="200" mass="20628">MRDDRGVLVVAVVGALITTLIGLRYAGDHEASAVDAAIEDVLVSAVGSGDLAWLLVAPSEPRVVLPLAALIVAVCLVQRRWRGAMLAAAAPLLAVALNTWVLKPAFGRLSDGHLAYPSGHTVSIVTVSAVVVLLARPGVARWVVAVVGSVVSLGVGVALVTLDFHYPTDVLGGIAFALTVVPLVALALRRFGPEARTHGT</sequence>
<dbReference type="Proteomes" id="UP001596337">
    <property type="component" value="Unassembled WGS sequence"/>
</dbReference>
<feature type="transmembrane region" description="Helical" evidence="1">
    <location>
        <begin position="61"/>
        <end position="77"/>
    </location>
</feature>
<dbReference type="InterPro" id="IPR036938">
    <property type="entry name" value="PAP2/HPO_sf"/>
</dbReference>
<feature type="transmembrane region" description="Helical" evidence="1">
    <location>
        <begin position="7"/>
        <end position="26"/>
    </location>
</feature>
<comment type="caution">
    <text evidence="3">The sequence shown here is derived from an EMBL/GenBank/DDBJ whole genome shotgun (WGS) entry which is preliminary data.</text>
</comment>
<evidence type="ECO:0000313" key="3">
    <source>
        <dbReference type="EMBL" id="MFC6869499.1"/>
    </source>
</evidence>
<dbReference type="SUPFAM" id="SSF48317">
    <property type="entry name" value="Acid phosphatase/Vanadium-dependent haloperoxidase"/>
    <property type="match status" value="1"/>
</dbReference>
<protein>
    <submittedName>
        <fullName evidence="3">Phosphatase PAP2 family protein</fullName>
    </submittedName>
</protein>
<feature type="transmembrane region" description="Helical" evidence="1">
    <location>
        <begin position="114"/>
        <end position="135"/>
    </location>
</feature>
<accession>A0ABW2C3S1</accession>
<dbReference type="Gene3D" id="1.20.144.10">
    <property type="entry name" value="Phosphatidic acid phosphatase type 2/haloperoxidase"/>
    <property type="match status" value="1"/>
</dbReference>
<evidence type="ECO:0000259" key="2">
    <source>
        <dbReference type="Pfam" id="PF01569"/>
    </source>
</evidence>
<keyword evidence="1" id="KW-0472">Membrane</keyword>
<reference evidence="4" key="1">
    <citation type="journal article" date="2019" name="Int. J. Syst. Evol. Microbiol.">
        <title>The Global Catalogue of Microorganisms (GCM) 10K type strain sequencing project: providing services to taxonomists for standard genome sequencing and annotation.</title>
        <authorList>
            <consortium name="The Broad Institute Genomics Platform"/>
            <consortium name="The Broad Institute Genome Sequencing Center for Infectious Disease"/>
            <person name="Wu L."/>
            <person name="Ma J."/>
        </authorList>
    </citation>
    <scope>NUCLEOTIDE SEQUENCE [LARGE SCALE GENOMIC DNA]</scope>
    <source>
        <strain evidence="4">KCTC 32255</strain>
    </source>
</reference>
<gene>
    <name evidence="3" type="ORF">ACFQGD_20390</name>
</gene>
<keyword evidence="1" id="KW-0812">Transmembrane</keyword>
<evidence type="ECO:0000256" key="1">
    <source>
        <dbReference type="SAM" id="Phobius"/>
    </source>
</evidence>
<feature type="domain" description="Phosphatidic acid phosphatase type 2/haloperoxidase" evidence="2">
    <location>
        <begin position="113"/>
        <end position="187"/>
    </location>
</feature>
<keyword evidence="4" id="KW-1185">Reference proteome</keyword>
<name>A0ABW2C3S1_9PSEU</name>
<dbReference type="Pfam" id="PF01569">
    <property type="entry name" value="PAP2"/>
    <property type="match status" value="1"/>
</dbReference>
<evidence type="ECO:0000313" key="4">
    <source>
        <dbReference type="Proteomes" id="UP001596337"/>
    </source>
</evidence>
<dbReference type="InterPro" id="IPR000326">
    <property type="entry name" value="PAP2/HPO"/>
</dbReference>
<organism evidence="3 4">
    <name type="scientific">Haloechinothrix salitolerans</name>
    <dbReference type="NCBI Taxonomy" id="926830"/>
    <lineage>
        <taxon>Bacteria</taxon>
        <taxon>Bacillati</taxon>
        <taxon>Actinomycetota</taxon>
        <taxon>Actinomycetes</taxon>
        <taxon>Pseudonocardiales</taxon>
        <taxon>Pseudonocardiaceae</taxon>
        <taxon>Haloechinothrix</taxon>
    </lineage>
</organism>
<dbReference type="RefSeq" id="WP_345397083.1">
    <property type="nucleotide sequence ID" value="NZ_BAABLA010000027.1"/>
</dbReference>
<proteinExistence type="predicted"/>
<keyword evidence="1" id="KW-1133">Transmembrane helix</keyword>
<feature type="transmembrane region" description="Helical" evidence="1">
    <location>
        <begin position="142"/>
        <end position="164"/>
    </location>
</feature>